<dbReference type="KEGG" id="bur:Bcep18194_C6911"/>
<dbReference type="EMBL" id="CP000150">
    <property type="protein sequence ID" value="ABB05957.1"/>
    <property type="molecule type" value="Genomic_DNA"/>
</dbReference>
<reference evidence="1" key="1">
    <citation type="submission" date="2009-01" db="EMBL/GenBank/DDBJ databases">
        <title>Complete sequence of chromosome 3 of Burkholderia sp. 383.</title>
        <authorList>
            <consortium name="US DOE Joint Genome Institute"/>
            <person name="Copeland A."/>
            <person name="Lucas S."/>
            <person name="Lapidus A."/>
            <person name="Barry K."/>
            <person name="Detter J.C."/>
            <person name="Glavina T."/>
            <person name="Hammon N."/>
            <person name="Israni S."/>
            <person name="Pitluck S."/>
            <person name="Chain P."/>
            <person name="Malfatti S."/>
            <person name="Shin M."/>
            <person name="Vergez L."/>
            <person name="Schmutz J."/>
            <person name="Larimer F."/>
            <person name="Land M."/>
            <person name="Kyrpides N."/>
            <person name="Lykidis A."/>
            <person name="Richardson P."/>
        </authorList>
    </citation>
    <scope>NUCLEOTIDE SEQUENCE</scope>
    <source>
        <strain evidence="1">383</strain>
    </source>
</reference>
<keyword evidence="2" id="KW-1185">Reference proteome</keyword>
<sequence>MNGQPMQRYLCTPDYEGYFDFFSNIIVLSIYDSKHKEEILGAIQPQNGTTELSERQVEIRALLKHEITHFLDMTTTAWGCQYILRKLRTIKYLEEKGSEYEDAQKVFMLETSEIEMHTELLSTTDVPPMDCETLHHTLRYTTQFGAVLIVCYFRNDVCQHQVPLSMLSLLEANATASEYLSRISDTESLEDNALRILRLEDIERSFSALLNDPARLEYSVLLNLARVHFPELALRDLLIYVAALCRFSLDATDFGMAAMANIIEPSTLNQRLGNALAMELRRAANRPLLFFKTVLFTYGWMQEMGEENRSGYLELVRTNPKQAIRSLWIDYLEVGEDTLDLEREFTVPMKQAWIDELNVLGDAEIFKRSFASNAPKLNETSVGLLNFQEITAINIILGDDTEIEMPNRIDLGVVEYFDNHMKTFARLDAMYREQPHERFHIPLDAPGYLIR</sequence>
<dbReference type="Proteomes" id="UP000002705">
    <property type="component" value="Chromosome 3"/>
</dbReference>
<proteinExistence type="predicted"/>
<name>Q39NK9_BURL3</name>
<dbReference type="GeneID" id="45092313"/>
<dbReference type="HOGENOM" id="CLU_594007_0_0_4"/>
<organism evidence="1 2">
    <name type="scientific">Burkholderia lata (strain ATCC 17760 / DSM 23089 / LMG 22485 / NCIMB 9086 / R18194 / 383)</name>
    <dbReference type="NCBI Taxonomy" id="482957"/>
    <lineage>
        <taxon>Bacteria</taxon>
        <taxon>Pseudomonadati</taxon>
        <taxon>Pseudomonadota</taxon>
        <taxon>Betaproteobacteria</taxon>
        <taxon>Burkholderiales</taxon>
        <taxon>Burkholderiaceae</taxon>
        <taxon>Burkholderia</taxon>
        <taxon>Burkholderia cepacia complex</taxon>
    </lineage>
</organism>
<evidence type="ECO:0000313" key="1">
    <source>
        <dbReference type="EMBL" id="ABB05957.1"/>
    </source>
</evidence>
<dbReference type="RefSeq" id="WP_011349601.1">
    <property type="nucleotide sequence ID" value="NC_007509.1"/>
</dbReference>
<protein>
    <submittedName>
        <fullName evidence="1">Uncharacterized protein</fullName>
    </submittedName>
</protein>
<evidence type="ECO:0000313" key="2">
    <source>
        <dbReference type="Proteomes" id="UP000002705"/>
    </source>
</evidence>
<dbReference type="AlphaFoldDB" id="Q39NK9"/>
<dbReference type="PATRIC" id="fig|482957.22.peg.7446"/>
<accession>Q39NK9</accession>
<gene>
    <name evidence="1" type="ordered locus">Bcep18194_C6911</name>
</gene>